<feature type="domain" description="C2H2-type" evidence="9">
    <location>
        <begin position="482"/>
        <end position="511"/>
    </location>
</feature>
<feature type="domain" description="C2H2-type" evidence="9">
    <location>
        <begin position="301"/>
        <end position="330"/>
    </location>
</feature>
<dbReference type="Proteomes" id="UP000597762">
    <property type="component" value="Unassembled WGS sequence"/>
</dbReference>
<protein>
    <recommendedName>
        <fullName evidence="4">DnaJ homolog subfamily C member 21</fullName>
    </recommendedName>
</protein>
<dbReference type="PANTHER" id="PTHR44029">
    <property type="entry name" value="DNAJ HOMOLOG SUBFAMILY C MEMBER 21"/>
    <property type="match status" value="1"/>
</dbReference>
<evidence type="ECO:0000256" key="3">
    <source>
        <dbReference type="ARBA" id="ARBA00022833"/>
    </source>
</evidence>
<dbReference type="Gene3D" id="1.10.287.110">
    <property type="entry name" value="DnaJ domain"/>
    <property type="match status" value="1"/>
</dbReference>
<dbReference type="SUPFAM" id="SSF46565">
    <property type="entry name" value="Chaperone J-domain"/>
    <property type="match status" value="1"/>
</dbReference>
<dbReference type="PRINTS" id="PR00625">
    <property type="entry name" value="JDOMAIN"/>
</dbReference>
<keyword evidence="6" id="KW-0175">Coiled coil</keyword>
<dbReference type="SMART" id="SM00271">
    <property type="entry name" value="DnaJ"/>
    <property type="match status" value="1"/>
</dbReference>
<gene>
    <name evidence="10" type="ORF">SPHA_42952</name>
</gene>
<keyword evidence="11" id="KW-1185">Reference proteome</keyword>
<dbReference type="AlphaFoldDB" id="A0A812D087"/>
<dbReference type="InterPro" id="IPR022755">
    <property type="entry name" value="Znf_C2H2_jaz"/>
</dbReference>
<evidence type="ECO:0000256" key="5">
    <source>
        <dbReference type="PROSITE-ProRule" id="PRU00042"/>
    </source>
</evidence>
<dbReference type="SMART" id="SM00355">
    <property type="entry name" value="ZnF_C2H2"/>
    <property type="match status" value="2"/>
</dbReference>
<feature type="compositionally biased region" description="Basic and acidic residues" evidence="7">
    <location>
        <begin position="453"/>
        <end position="473"/>
    </location>
</feature>
<dbReference type="FunFam" id="1.10.287.110:FF:000046">
    <property type="entry name" value="dnaJ homolog subfamily C member 21"/>
    <property type="match status" value="1"/>
</dbReference>
<dbReference type="InterPro" id="IPR013087">
    <property type="entry name" value="Znf_C2H2_type"/>
</dbReference>
<comment type="caution">
    <text evidence="10">The sequence shown here is derived from an EMBL/GenBank/DDBJ whole genome shotgun (WGS) entry which is preliminary data.</text>
</comment>
<dbReference type="InterPro" id="IPR001623">
    <property type="entry name" value="DnaJ_domain"/>
</dbReference>
<feature type="compositionally biased region" description="Acidic residues" evidence="7">
    <location>
        <begin position="371"/>
        <end position="380"/>
    </location>
</feature>
<dbReference type="InterPro" id="IPR036869">
    <property type="entry name" value="J_dom_sf"/>
</dbReference>
<dbReference type="GO" id="GO:0005737">
    <property type="term" value="C:cytoplasm"/>
    <property type="evidence" value="ECO:0007669"/>
    <property type="project" value="TreeGrafter"/>
</dbReference>
<reference evidence="10" key="1">
    <citation type="submission" date="2021-01" db="EMBL/GenBank/DDBJ databases">
        <authorList>
            <person name="Li R."/>
            <person name="Bekaert M."/>
        </authorList>
    </citation>
    <scope>NUCLEOTIDE SEQUENCE</scope>
    <source>
        <strain evidence="10">Farmed</strain>
    </source>
</reference>
<dbReference type="Pfam" id="PF12171">
    <property type="entry name" value="zf-C2H2_jaz"/>
    <property type="match status" value="1"/>
</dbReference>
<evidence type="ECO:0000256" key="1">
    <source>
        <dbReference type="ARBA" id="ARBA00022723"/>
    </source>
</evidence>
<evidence type="ECO:0000256" key="6">
    <source>
        <dbReference type="SAM" id="Coils"/>
    </source>
</evidence>
<feature type="coiled-coil region" evidence="6">
    <location>
        <begin position="182"/>
        <end position="254"/>
    </location>
</feature>
<dbReference type="InterPro" id="IPR054076">
    <property type="entry name" value="ZUO1-like_ZHD"/>
</dbReference>
<evidence type="ECO:0000313" key="10">
    <source>
        <dbReference type="EMBL" id="CAE1281569.1"/>
    </source>
</evidence>
<sequence length="539" mass="63493">MKCHYELLGVSRDVGDEELKKSYRKLALKWHPDKNPDNAEECTVQFRLIQQAYEVLSDPQERAWYDKHRDAILHGGLGRGDFEDDSLDVFLYFNSSCYSGFGDDDNGFYSIYRKVFETIAEEDYKFMDDVDDFEIPSFGYSDSNYQEVVNKFYGYWSSYCTAKSYVWKDKYDIREAPDRRTRRMIEAENKKFRDAAKKERNEEVRQLVAFVKKRDKRVKAYKEELEKKAAEIAQKNEEKRKEQIRERLKLMENYKETEWSSSSQVENELKQLESLHQKEFGDDSSEDSLGQEEDEEDISDLFCVACNKAFKSDKAFANHERSKKHKENVAYLKQEMEKEEELLSNIAHENNVSEENVCDFQMDAEKTNANIEEELDTEEITSDRKHKLSKKQKKKKKQQRLLAQPNEEEEVDNLGDVTKILDEKLEINDKFKLSPKTPPEPTKQSDKNTPPESIKESLQDLPERQQKPKKHIVEEKKPVQLHFCNTCSKDYPTRNKLFEHLRESGHQNRIPNSNLPSTTAQDIPFRRVDSLTSTFLGWL</sequence>
<evidence type="ECO:0000256" key="7">
    <source>
        <dbReference type="SAM" id="MobiDB-lite"/>
    </source>
</evidence>
<accession>A0A812D087</accession>
<dbReference type="InterPro" id="IPR003604">
    <property type="entry name" value="Matrin/U1-like-C_Znf_C2H2"/>
</dbReference>
<dbReference type="PROSITE" id="PS00636">
    <property type="entry name" value="DNAJ_1"/>
    <property type="match status" value="1"/>
</dbReference>
<evidence type="ECO:0000259" key="8">
    <source>
        <dbReference type="PROSITE" id="PS50076"/>
    </source>
</evidence>
<feature type="region of interest" description="Disordered" evidence="7">
    <location>
        <begin position="429"/>
        <end position="473"/>
    </location>
</feature>
<keyword evidence="2 5" id="KW-0863">Zinc-finger</keyword>
<feature type="region of interest" description="Disordered" evidence="7">
    <location>
        <begin position="368"/>
        <end position="415"/>
    </location>
</feature>
<dbReference type="GO" id="GO:0003676">
    <property type="term" value="F:nucleic acid binding"/>
    <property type="evidence" value="ECO:0007669"/>
    <property type="project" value="InterPro"/>
</dbReference>
<dbReference type="Pfam" id="PF00226">
    <property type="entry name" value="DnaJ"/>
    <property type="match status" value="1"/>
</dbReference>
<dbReference type="InterPro" id="IPR051964">
    <property type="entry name" value="Chaperone_stress_response"/>
</dbReference>
<dbReference type="PROSITE" id="PS00028">
    <property type="entry name" value="ZINC_FINGER_C2H2_1"/>
    <property type="match status" value="2"/>
</dbReference>
<dbReference type="EMBL" id="CAHIKZ030002121">
    <property type="protein sequence ID" value="CAE1281569.1"/>
    <property type="molecule type" value="Genomic_DNA"/>
</dbReference>
<organism evidence="10 11">
    <name type="scientific">Acanthosepion pharaonis</name>
    <name type="common">Pharaoh cuttlefish</name>
    <name type="synonym">Sepia pharaonis</name>
    <dbReference type="NCBI Taxonomy" id="158019"/>
    <lineage>
        <taxon>Eukaryota</taxon>
        <taxon>Metazoa</taxon>
        <taxon>Spiralia</taxon>
        <taxon>Lophotrochozoa</taxon>
        <taxon>Mollusca</taxon>
        <taxon>Cephalopoda</taxon>
        <taxon>Coleoidea</taxon>
        <taxon>Decapodiformes</taxon>
        <taxon>Sepiida</taxon>
        <taxon>Sepiina</taxon>
        <taxon>Sepiidae</taxon>
        <taxon>Acanthosepion</taxon>
    </lineage>
</organism>
<feature type="compositionally biased region" description="Basic residues" evidence="7">
    <location>
        <begin position="384"/>
        <end position="399"/>
    </location>
</feature>
<dbReference type="SUPFAM" id="SSF57667">
    <property type="entry name" value="beta-beta-alpha zinc fingers"/>
    <property type="match status" value="1"/>
</dbReference>
<dbReference type="PROSITE" id="PS50157">
    <property type="entry name" value="ZINC_FINGER_C2H2_2"/>
    <property type="match status" value="2"/>
</dbReference>
<dbReference type="Pfam" id="PF21884">
    <property type="entry name" value="ZUO1-like_ZHD"/>
    <property type="match status" value="1"/>
</dbReference>
<dbReference type="OrthoDB" id="552049at2759"/>
<evidence type="ECO:0000256" key="2">
    <source>
        <dbReference type="ARBA" id="ARBA00022771"/>
    </source>
</evidence>
<evidence type="ECO:0000256" key="4">
    <source>
        <dbReference type="ARBA" id="ARBA00074367"/>
    </source>
</evidence>
<keyword evidence="1" id="KW-0479">Metal-binding</keyword>
<dbReference type="InterPro" id="IPR018253">
    <property type="entry name" value="DnaJ_domain_CS"/>
</dbReference>
<keyword evidence="3" id="KW-0862">Zinc</keyword>
<evidence type="ECO:0000313" key="11">
    <source>
        <dbReference type="Proteomes" id="UP000597762"/>
    </source>
</evidence>
<name>A0A812D087_ACAPH</name>
<evidence type="ECO:0000259" key="9">
    <source>
        <dbReference type="PROSITE" id="PS50157"/>
    </source>
</evidence>
<dbReference type="GO" id="GO:0008270">
    <property type="term" value="F:zinc ion binding"/>
    <property type="evidence" value="ECO:0007669"/>
    <property type="project" value="UniProtKB-KW"/>
</dbReference>
<feature type="domain" description="J" evidence="8">
    <location>
        <begin position="3"/>
        <end position="69"/>
    </location>
</feature>
<dbReference type="Gene3D" id="3.30.160.60">
    <property type="entry name" value="Classic Zinc Finger"/>
    <property type="match status" value="1"/>
</dbReference>
<dbReference type="InterPro" id="IPR036236">
    <property type="entry name" value="Znf_C2H2_sf"/>
</dbReference>
<dbReference type="PANTHER" id="PTHR44029:SF1">
    <property type="entry name" value="DNAJ HOMOLOG SUBFAMILY C MEMBER 21"/>
    <property type="match status" value="1"/>
</dbReference>
<dbReference type="PROSITE" id="PS50076">
    <property type="entry name" value="DNAJ_2"/>
    <property type="match status" value="1"/>
</dbReference>
<proteinExistence type="predicted"/>
<dbReference type="CDD" id="cd06257">
    <property type="entry name" value="DnaJ"/>
    <property type="match status" value="1"/>
</dbReference>
<dbReference type="SMART" id="SM00451">
    <property type="entry name" value="ZnF_U1"/>
    <property type="match status" value="1"/>
</dbReference>